<sequence length="222" mass="25645">EEEGEEDKRKRTKYQQQKTTHHCRGRKKLFRKLNPFTNKSARQGQKSDENSERGRQRPDSKSPIDLEIDITTSPVVKETQDSSPVKSPSQKRIQRKELGRRRSSSYSRDKNNWSQIRMSESPVPSQSDWVPLCANDELSPIPQPTPRYRPSNPLETLEPKERRRLQQLTQEETQVCDRIIVDGIQNGMRIAFILSGGVEDTGDPNDEIGSRITVIDQFWTIS</sequence>
<evidence type="ECO:0000313" key="2">
    <source>
        <dbReference type="EMBL" id="ETO28080.1"/>
    </source>
</evidence>
<dbReference type="Proteomes" id="UP000023152">
    <property type="component" value="Unassembled WGS sequence"/>
</dbReference>
<organism evidence="2 3">
    <name type="scientific">Reticulomyxa filosa</name>
    <dbReference type="NCBI Taxonomy" id="46433"/>
    <lineage>
        <taxon>Eukaryota</taxon>
        <taxon>Sar</taxon>
        <taxon>Rhizaria</taxon>
        <taxon>Retaria</taxon>
        <taxon>Foraminifera</taxon>
        <taxon>Monothalamids</taxon>
        <taxon>Reticulomyxidae</taxon>
        <taxon>Reticulomyxa</taxon>
    </lineage>
</organism>
<reference evidence="2 3" key="1">
    <citation type="journal article" date="2013" name="Curr. Biol.">
        <title>The Genome of the Foraminiferan Reticulomyxa filosa.</title>
        <authorList>
            <person name="Glockner G."/>
            <person name="Hulsmann N."/>
            <person name="Schleicher M."/>
            <person name="Noegel A.A."/>
            <person name="Eichinger L."/>
            <person name="Gallinger C."/>
            <person name="Pawlowski J."/>
            <person name="Sierra R."/>
            <person name="Euteneuer U."/>
            <person name="Pillet L."/>
            <person name="Moustafa A."/>
            <person name="Platzer M."/>
            <person name="Groth M."/>
            <person name="Szafranski K."/>
            <person name="Schliwa M."/>
        </authorList>
    </citation>
    <scope>NUCLEOTIDE SEQUENCE [LARGE SCALE GENOMIC DNA]</scope>
</reference>
<proteinExistence type="predicted"/>
<evidence type="ECO:0000256" key="1">
    <source>
        <dbReference type="SAM" id="MobiDB-lite"/>
    </source>
</evidence>
<feature type="compositionally biased region" description="Polar residues" evidence="1">
    <location>
        <begin position="81"/>
        <end position="91"/>
    </location>
</feature>
<feature type="compositionally biased region" description="Polar residues" evidence="1">
    <location>
        <begin position="112"/>
        <end position="126"/>
    </location>
</feature>
<comment type="caution">
    <text evidence="2">The sequence shown here is derived from an EMBL/GenBank/DDBJ whole genome shotgun (WGS) entry which is preliminary data.</text>
</comment>
<keyword evidence="3" id="KW-1185">Reference proteome</keyword>
<name>X6NP74_RETFI</name>
<dbReference type="AlphaFoldDB" id="X6NP74"/>
<feature type="compositionally biased region" description="Basic and acidic residues" evidence="1">
    <location>
        <begin position="45"/>
        <end position="64"/>
    </location>
</feature>
<feature type="compositionally biased region" description="Basic residues" evidence="1">
    <location>
        <begin position="92"/>
        <end position="103"/>
    </location>
</feature>
<protein>
    <submittedName>
        <fullName evidence="2">Uncharacterized protein</fullName>
    </submittedName>
</protein>
<evidence type="ECO:0000313" key="3">
    <source>
        <dbReference type="Proteomes" id="UP000023152"/>
    </source>
</evidence>
<feature type="compositionally biased region" description="Basic residues" evidence="1">
    <location>
        <begin position="19"/>
        <end position="31"/>
    </location>
</feature>
<gene>
    <name evidence="2" type="ORF">RFI_09053</name>
</gene>
<feature type="region of interest" description="Disordered" evidence="1">
    <location>
        <begin position="1"/>
        <end position="126"/>
    </location>
</feature>
<dbReference type="EMBL" id="ASPP01006872">
    <property type="protein sequence ID" value="ETO28080.1"/>
    <property type="molecule type" value="Genomic_DNA"/>
</dbReference>
<feature type="non-terminal residue" evidence="2">
    <location>
        <position position="1"/>
    </location>
</feature>
<feature type="compositionally biased region" description="Polar residues" evidence="1">
    <location>
        <begin position="35"/>
        <end position="44"/>
    </location>
</feature>
<accession>X6NP74</accession>